<keyword evidence="2" id="KW-0540">Nuclease</keyword>
<name>A0A166FHR5_9AGAM</name>
<dbReference type="GO" id="GO:0005634">
    <property type="term" value="C:nucleus"/>
    <property type="evidence" value="ECO:0007669"/>
    <property type="project" value="TreeGrafter"/>
</dbReference>
<dbReference type="SUPFAM" id="SSF53098">
    <property type="entry name" value="Ribonuclease H-like"/>
    <property type="match status" value="1"/>
</dbReference>
<dbReference type="AlphaFoldDB" id="A0A166FHR5"/>
<keyword evidence="8" id="KW-1185">Reference proteome</keyword>
<gene>
    <name evidence="7" type="ORF">FIBSPDRAFT_748058</name>
</gene>
<sequence length="193" mass="20665">MDATTISPSHLLSIACTTVGCGPGGSTSMLARVVLVDYRGATVFDSHVAPTMAISDYRTSVTGLLPVHLAGAPAFATVQQVVAATIRGKVLVGHAIWHDLSVLGIPHLAVATRDVALYMPFRAALSADHVVGLQTLVWHLMARRIQERAINPLENARAAMDLYRSAASDWESQISRGNWPCALPSSTFSRCYL</sequence>
<keyword evidence="4" id="KW-0269">Exonuclease</keyword>
<dbReference type="PANTHER" id="PTHR12801">
    <property type="entry name" value="RNA EXONUCLEASE REXO1 / RECO3 FAMILY MEMBER-RELATED"/>
    <property type="match status" value="1"/>
</dbReference>
<dbReference type="InterPro" id="IPR013520">
    <property type="entry name" value="Ribonucl_H"/>
</dbReference>
<dbReference type="GO" id="GO:0004527">
    <property type="term" value="F:exonuclease activity"/>
    <property type="evidence" value="ECO:0007669"/>
    <property type="project" value="UniProtKB-KW"/>
</dbReference>
<reference evidence="7 8" key="1">
    <citation type="journal article" date="2016" name="Mol. Biol. Evol.">
        <title>Comparative Genomics of Early-Diverging Mushroom-Forming Fungi Provides Insights into the Origins of Lignocellulose Decay Capabilities.</title>
        <authorList>
            <person name="Nagy L.G."/>
            <person name="Riley R."/>
            <person name="Tritt A."/>
            <person name="Adam C."/>
            <person name="Daum C."/>
            <person name="Floudas D."/>
            <person name="Sun H."/>
            <person name="Yadav J.S."/>
            <person name="Pangilinan J."/>
            <person name="Larsson K.H."/>
            <person name="Matsuura K."/>
            <person name="Barry K."/>
            <person name="Labutti K."/>
            <person name="Kuo R."/>
            <person name="Ohm R.A."/>
            <person name="Bhattacharya S.S."/>
            <person name="Shirouzu T."/>
            <person name="Yoshinaga Y."/>
            <person name="Martin F.M."/>
            <person name="Grigoriev I.V."/>
            <person name="Hibbett D.S."/>
        </authorList>
    </citation>
    <scope>NUCLEOTIDE SEQUENCE [LARGE SCALE GENOMIC DNA]</scope>
    <source>
        <strain evidence="7 8">CBS 109695</strain>
    </source>
</reference>
<evidence type="ECO:0000313" key="7">
    <source>
        <dbReference type="EMBL" id="KZP16817.1"/>
    </source>
</evidence>
<evidence type="ECO:0000256" key="5">
    <source>
        <dbReference type="ARBA" id="ARBA00025599"/>
    </source>
</evidence>
<dbReference type="InterPro" id="IPR036397">
    <property type="entry name" value="RNaseH_sf"/>
</dbReference>
<evidence type="ECO:0000256" key="4">
    <source>
        <dbReference type="ARBA" id="ARBA00022839"/>
    </source>
</evidence>
<evidence type="ECO:0000313" key="8">
    <source>
        <dbReference type="Proteomes" id="UP000076532"/>
    </source>
</evidence>
<feature type="domain" description="Exonuclease" evidence="6">
    <location>
        <begin position="10"/>
        <end position="172"/>
    </location>
</feature>
<dbReference type="Pfam" id="PF00929">
    <property type="entry name" value="RNase_T"/>
    <property type="match status" value="1"/>
</dbReference>
<dbReference type="OrthoDB" id="8191639at2759"/>
<accession>A0A166FHR5</accession>
<proteinExistence type="predicted"/>
<dbReference type="Gene3D" id="3.30.420.10">
    <property type="entry name" value="Ribonuclease H-like superfamily/Ribonuclease H"/>
    <property type="match status" value="1"/>
</dbReference>
<organism evidence="7 8">
    <name type="scientific">Athelia psychrophila</name>
    <dbReference type="NCBI Taxonomy" id="1759441"/>
    <lineage>
        <taxon>Eukaryota</taxon>
        <taxon>Fungi</taxon>
        <taxon>Dikarya</taxon>
        <taxon>Basidiomycota</taxon>
        <taxon>Agaricomycotina</taxon>
        <taxon>Agaricomycetes</taxon>
        <taxon>Agaricomycetidae</taxon>
        <taxon>Atheliales</taxon>
        <taxon>Atheliaceae</taxon>
        <taxon>Athelia</taxon>
    </lineage>
</organism>
<keyword evidence="1" id="KW-0698">rRNA processing</keyword>
<keyword evidence="3" id="KW-0378">Hydrolase</keyword>
<protein>
    <recommendedName>
        <fullName evidence="6">Exonuclease domain-containing protein</fullName>
    </recommendedName>
</protein>
<dbReference type="SMART" id="SM00479">
    <property type="entry name" value="EXOIII"/>
    <property type="match status" value="1"/>
</dbReference>
<dbReference type="PANTHER" id="PTHR12801:SF45">
    <property type="entry name" value="RNA EXONUCLEASE 4"/>
    <property type="match status" value="1"/>
</dbReference>
<dbReference type="STRING" id="436010.A0A166FHR5"/>
<dbReference type="InterPro" id="IPR047021">
    <property type="entry name" value="REXO1/3/4-like"/>
</dbReference>
<dbReference type="EMBL" id="KV417589">
    <property type="protein sequence ID" value="KZP16817.1"/>
    <property type="molecule type" value="Genomic_DNA"/>
</dbReference>
<dbReference type="GO" id="GO:0003676">
    <property type="term" value="F:nucleic acid binding"/>
    <property type="evidence" value="ECO:0007669"/>
    <property type="project" value="InterPro"/>
</dbReference>
<comment type="function">
    <text evidence="5">Exoribonuclease involved in ribosome biosynthesis. Involved in the processing of ITS1, the internal transcribed spacer localized between the 18S and 5.8S rRNAs.</text>
</comment>
<evidence type="ECO:0000259" key="6">
    <source>
        <dbReference type="SMART" id="SM00479"/>
    </source>
</evidence>
<evidence type="ECO:0000256" key="2">
    <source>
        <dbReference type="ARBA" id="ARBA00022722"/>
    </source>
</evidence>
<dbReference type="Proteomes" id="UP000076532">
    <property type="component" value="Unassembled WGS sequence"/>
</dbReference>
<evidence type="ECO:0000256" key="3">
    <source>
        <dbReference type="ARBA" id="ARBA00022801"/>
    </source>
</evidence>
<evidence type="ECO:0000256" key="1">
    <source>
        <dbReference type="ARBA" id="ARBA00022552"/>
    </source>
</evidence>
<dbReference type="InterPro" id="IPR012337">
    <property type="entry name" value="RNaseH-like_sf"/>
</dbReference>
<dbReference type="GO" id="GO:0006364">
    <property type="term" value="P:rRNA processing"/>
    <property type="evidence" value="ECO:0007669"/>
    <property type="project" value="UniProtKB-KW"/>
</dbReference>